<keyword evidence="1" id="KW-1133">Transmembrane helix</keyword>
<name>A0A841D7M6_PLAVE</name>
<dbReference type="RefSeq" id="WP_184943398.1">
    <property type="nucleotide sequence ID" value="NZ_BAAAWZ010000001.1"/>
</dbReference>
<feature type="transmembrane region" description="Helical" evidence="1">
    <location>
        <begin position="79"/>
        <end position="108"/>
    </location>
</feature>
<dbReference type="Proteomes" id="UP000562352">
    <property type="component" value="Unassembled WGS sequence"/>
</dbReference>
<proteinExistence type="predicted"/>
<reference evidence="2 3" key="1">
    <citation type="submission" date="2020-08" db="EMBL/GenBank/DDBJ databases">
        <title>Genomic Encyclopedia of Type Strains, Phase III (KMG-III): the genomes of soil and plant-associated and newly described type strains.</title>
        <authorList>
            <person name="Whitman W."/>
        </authorList>
    </citation>
    <scope>NUCLEOTIDE SEQUENCE [LARGE SCALE GENOMIC DNA]</scope>
    <source>
        <strain evidence="2 3">CECT 3303</strain>
    </source>
</reference>
<evidence type="ECO:0000313" key="2">
    <source>
        <dbReference type="EMBL" id="MBB5964507.1"/>
    </source>
</evidence>
<dbReference type="AlphaFoldDB" id="A0A841D7M6"/>
<accession>A0A841D7M6</accession>
<gene>
    <name evidence="2" type="ORF">FHS22_003791</name>
</gene>
<protein>
    <submittedName>
        <fullName evidence="2">Uncharacterized protein</fullName>
    </submittedName>
</protein>
<comment type="caution">
    <text evidence="2">The sequence shown here is derived from an EMBL/GenBank/DDBJ whole genome shotgun (WGS) entry which is preliminary data.</text>
</comment>
<sequence>MSQTVASGADDRTAAPPLPNATRYLCAGAYLDSRFRTRVLDEILGDPYRAVAPSYGGTDLAPVVAHCLRAERMALIRDGLITALMVLLFLTGSVAPVLWLAVFLPAALLTLPRVRWGPWPLRTLLVCWAVAGVVSAPALLLSVGVIELVMFLSLPASSLVALLGAHFLLIVLSVLSPVLIALGYRVQRYLALAVDLAPGAGGGQAEENAWPSGRMSYVSRAQWGNIALYGAENPFVGAGRVHRSWSITVETDRTANGDNAPSPVPREHVRIDPADLHSFVRQRLLEMRDAVPSPPERVARLHISDHLAVRGTFARLDWERSATARSWGGQSHPLIDAATGLPHFTAPPETVTTAARHPQGGLRYYQRVTVGAEAGEVRSPAGHLLAPGEDQEIVVSAFIHLAVEGRMLYTQFVVTVLPPIRDDFHIVDELPVLGRPGIVWRALVRARAELAADAMFAPGRLVRALIRIVKANRAARNPARYPVYPFGARLSVRELGAEFREDRFTQVLDADKYSKLIERRLTEAVLDYLDAKDVDTSGYRAQAATLTSYGALITGGTFNGPVAAGTGAHATQNGSGK</sequence>
<keyword evidence="3" id="KW-1185">Reference proteome</keyword>
<evidence type="ECO:0000313" key="3">
    <source>
        <dbReference type="Proteomes" id="UP000562352"/>
    </source>
</evidence>
<evidence type="ECO:0000256" key="1">
    <source>
        <dbReference type="SAM" id="Phobius"/>
    </source>
</evidence>
<dbReference type="EMBL" id="JACHJJ010000012">
    <property type="protein sequence ID" value="MBB5964507.1"/>
    <property type="molecule type" value="Genomic_DNA"/>
</dbReference>
<keyword evidence="1" id="KW-0812">Transmembrane</keyword>
<feature type="transmembrane region" description="Helical" evidence="1">
    <location>
        <begin position="159"/>
        <end position="184"/>
    </location>
</feature>
<organism evidence="2 3">
    <name type="scientific">Planomonospora venezuelensis</name>
    <dbReference type="NCBI Taxonomy" id="1999"/>
    <lineage>
        <taxon>Bacteria</taxon>
        <taxon>Bacillati</taxon>
        <taxon>Actinomycetota</taxon>
        <taxon>Actinomycetes</taxon>
        <taxon>Streptosporangiales</taxon>
        <taxon>Streptosporangiaceae</taxon>
        <taxon>Planomonospora</taxon>
    </lineage>
</organism>
<feature type="transmembrane region" description="Helical" evidence="1">
    <location>
        <begin position="128"/>
        <end position="152"/>
    </location>
</feature>
<keyword evidence="1" id="KW-0472">Membrane</keyword>